<dbReference type="Gene3D" id="4.10.830.40">
    <property type="match status" value="1"/>
</dbReference>
<feature type="domain" description="B box-type" evidence="3">
    <location>
        <begin position="88"/>
        <end position="129"/>
    </location>
</feature>
<evidence type="ECO:0000313" key="4">
    <source>
        <dbReference type="EMBL" id="WAR25408.1"/>
    </source>
</evidence>
<dbReference type="EMBL" id="CP111025">
    <property type="protein sequence ID" value="WAR25408.1"/>
    <property type="molecule type" value="Genomic_DNA"/>
</dbReference>
<dbReference type="PANTHER" id="PTHR25462:SF296">
    <property type="entry name" value="MEIOTIC P26, ISOFORM F"/>
    <property type="match status" value="1"/>
</dbReference>
<organism evidence="4 5">
    <name type="scientific">Mya arenaria</name>
    <name type="common">Soft-shell clam</name>
    <dbReference type="NCBI Taxonomy" id="6604"/>
    <lineage>
        <taxon>Eukaryota</taxon>
        <taxon>Metazoa</taxon>
        <taxon>Spiralia</taxon>
        <taxon>Lophotrochozoa</taxon>
        <taxon>Mollusca</taxon>
        <taxon>Bivalvia</taxon>
        <taxon>Autobranchia</taxon>
        <taxon>Heteroconchia</taxon>
        <taxon>Euheterodonta</taxon>
        <taxon>Imparidentia</taxon>
        <taxon>Neoheterodontei</taxon>
        <taxon>Myida</taxon>
        <taxon>Myoidea</taxon>
        <taxon>Myidae</taxon>
        <taxon>Mya</taxon>
    </lineage>
</organism>
<dbReference type="PROSITE" id="PS50119">
    <property type="entry name" value="ZF_BBOX"/>
    <property type="match status" value="2"/>
</dbReference>
<keyword evidence="5" id="KW-1185">Reference proteome</keyword>
<feature type="domain" description="B box-type" evidence="3">
    <location>
        <begin position="26"/>
        <end position="76"/>
    </location>
</feature>
<name>A0ABY7FT58_MYAAR</name>
<evidence type="ECO:0000256" key="2">
    <source>
        <dbReference type="SAM" id="Coils"/>
    </source>
</evidence>
<dbReference type="Proteomes" id="UP001164746">
    <property type="component" value="Chromosome 14"/>
</dbReference>
<dbReference type="SUPFAM" id="SSF57845">
    <property type="entry name" value="B-box zinc-binding domain"/>
    <property type="match status" value="1"/>
</dbReference>
<accession>A0ABY7FT58</accession>
<dbReference type="Pfam" id="PF00643">
    <property type="entry name" value="zf-B_box"/>
    <property type="match status" value="1"/>
</dbReference>
<reference evidence="4" key="1">
    <citation type="submission" date="2022-11" db="EMBL/GenBank/DDBJ databases">
        <title>Centuries of genome instability and evolution in soft-shell clam transmissible cancer (bioRxiv).</title>
        <authorList>
            <person name="Hart S.F.M."/>
            <person name="Yonemitsu M.A."/>
            <person name="Giersch R.M."/>
            <person name="Beal B.F."/>
            <person name="Arriagada G."/>
            <person name="Davis B.W."/>
            <person name="Ostrander E.A."/>
            <person name="Goff S.P."/>
            <person name="Metzger M.J."/>
        </authorList>
    </citation>
    <scope>NUCLEOTIDE SEQUENCE</scope>
    <source>
        <strain evidence="4">MELC-2E11</strain>
        <tissue evidence="4">Siphon/mantle</tissue>
    </source>
</reference>
<keyword evidence="1" id="KW-0479">Metal-binding</keyword>
<keyword evidence="1" id="KW-0863">Zinc-finger</keyword>
<dbReference type="InterPro" id="IPR000315">
    <property type="entry name" value="Znf_B-box"/>
</dbReference>
<feature type="coiled-coil region" evidence="2">
    <location>
        <begin position="142"/>
        <end position="169"/>
    </location>
</feature>
<dbReference type="CDD" id="cd19757">
    <property type="entry name" value="Bbox1"/>
    <property type="match status" value="1"/>
</dbReference>
<dbReference type="Gene3D" id="3.30.160.60">
    <property type="entry name" value="Classic Zinc Finger"/>
    <property type="match status" value="1"/>
</dbReference>
<dbReference type="InterPro" id="IPR011042">
    <property type="entry name" value="6-blade_b-propeller_TolB-like"/>
</dbReference>
<keyword evidence="2" id="KW-0175">Coiled coil</keyword>
<dbReference type="SUPFAM" id="SSF63829">
    <property type="entry name" value="Calcium-dependent phosphotriesterase"/>
    <property type="match status" value="1"/>
</dbReference>
<dbReference type="InterPro" id="IPR047153">
    <property type="entry name" value="TRIM45/56/19-like"/>
</dbReference>
<sequence>MISSTPRMSVRASRLSVFSGSGHPEAPVVTCDPCRFSAKTSNAVKYCKDCGGHFCIYCAKTHAKAPATRKHVQIAVTQETAPDKTLGRQKKMCQEHGAKLISFCESHDTLCCNVCVLASHRECAKVVPLSAVADRNYVFRMCKDLESAIKKLQNKFEDLQVQKLDFVKNVEEQTETLVTTVKMYRKSIDGILNKLEEAVMKKKDEYYFERTQQVNGQIKTCKTAINVLDEAYKEVDTTMRETNADMFVNIKRVQGVIGRYSGVLEKIGPSEKDGVKFVVDTNIERFLGGLEALGEILVEKNAARRDLSPSIASSRRSTGDNRRPNFTADVNVKLKSDRKTCFITGATFLFDGRLVLADDTNKCIKLFGSDFKPLTYVSTVTSPRDIIAISHHEVAATLPAEKIVQLLKISGRDIEKKKGFLLDIECYGIAFHAQDIYVTSGWSAEREIQVLAPTGELRRKIRLSKTVFRYPLYITVDPKTEVIYVSDYINGVISLDMTGKILTQCREPDTGCYYKGIEMTTSGQVYVCQWQQNAIARVHTDGRGLETVLIWDQKDRRKPLAIAYTTKTKRLALSFCGEKRDFLTLYKFY</sequence>
<dbReference type="Gene3D" id="2.120.10.30">
    <property type="entry name" value="TolB, C-terminal domain"/>
    <property type="match status" value="1"/>
</dbReference>
<evidence type="ECO:0000256" key="1">
    <source>
        <dbReference type="PROSITE-ProRule" id="PRU00024"/>
    </source>
</evidence>
<evidence type="ECO:0000313" key="5">
    <source>
        <dbReference type="Proteomes" id="UP001164746"/>
    </source>
</evidence>
<dbReference type="PANTHER" id="PTHR25462">
    <property type="entry name" value="BONUS, ISOFORM C-RELATED"/>
    <property type="match status" value="1"/>
</dbReference>
<gene>
    <name evidence="4" type="ORF">MAR_011112</name>
</gene>
<protein>
    <recommendedName>
        <fullName evidence="3">B box-type domain-containing protein</fullName>
    </recommendedName>
</protein>
<keyword evidence="1" id="KW-0862">Zinc</keyword>
<evidence type="ECO:0000259" key="3">
    <source>
        <dbReference type="PROSITE" id="PS50119"/>
    </source>
</evidence>
<proteinExistence type="predicted"/>